<protein>
    <submittedName>
        <fullName evidence="1">Uncharacterized protein</fullName>
    </submittedName>
</protein>
<reference evidence="1 2" key="1">
    <citation type="submission" date="2024-01" db="EMBL/GenBank/DDBJ databases">
        <authorList>
            <person name="Alioto T."/>
            <person name="Alioto T."/>
            <person name="Gomez Garrido J."/>
        </authorList>
    </citation>
    <scope>NUCLEOTIDE SEQUENCE [LARGE SCALE GENOMIC DNA]</scope>
</reference>
<accession>A0AAV1QGC6</accession>
<comment type="caution">
    <text evidence="1">The sequence shown here is derived from an EMBL/GenBank/DDBJ whole genome shotgun (WGS) entry which is preliminary data.</text>
</comment>
<feature type="non-terminal residue" evidence="1">
    <location>
        <position position="1"/>
    </location>
</feature>
<organism evidence="1 2">
    <name type="scientific">Scomber scombrus</name>
    <name type="common">Atlantic mackerel</name>
    <name type="synonym">Scomber vernalis</name>
    <dbReference type="NCBI Taxonomy" id="13677"/>
    <lineage>
        <taxon>Eukaryota</taxon>
        <taxon>Metazoa</taxon>
        <taxon>Chordata</taxon>
        <taxon>Craniata</taxon>
        <taxon>Vertebrata</taxon>
        <taxon>Euteleostomi</taxon>
        <taxon>Actinopterygii</taxon>
        <taxon>Neopterygii</taxon>
        <taxon>Teleostei</taxon>
        <taxon>Neoteleostei</taxon>
        <taxon>Acanthomorphata</taxon>
        <taxon>Pelagiaria</taxon>
        <taxon>Scombriformes</taxon>
        <taxon>Scombridae</taxon>
        <taxon>Scomber</taxon>
    </lineage>
</organism>
<keyword evidence="2" id="KW-1185">Reference proteome</keyword>
<proteinExistence type="predicted"/>
<dbReference type="Proteomes" id="UP001314229">
    <property type="component" value="Unassembled WGS sequence"/>
</dbReference>
<feature type="non-terminal residue" evidence="1">
    <location>
        <position position="55"/>
    </location>
</feature>
<evidence type="ECO:0000313" key="2">
    <source>
        <dbReference type="Proteomes" id="UP001314229"/>
    </source>
</evidence>
<evidence type="ECO:0000313" key="1">
    <source>
        <dbReference type="EMBL" id="CAK6982405.1"/>
    </source>
</evidence>
<dbReference type="AlphaFoldDB" id="A0AAV1QGC6"/>
<gene>
    <name evidence="1" type="ORF">FSCOSCO3_A014721</name>
</gene>
<dbReference type="EMBL" id="CAWUFR010001011">
    <property type="protein sequence ID" value="CAK6982405.1"/>
    <property type="molecule type" value="Genomic_DNA"/>
</dbReference>
<sequence>KGRGSRSTMPQDPGHQLIEVDPVARGCTVEKPQSLKPQQDACLPTQELELCSLYI</sequence>
<name>A0AAV1QGC6_SCOSC</name>